<feature type="binding site" evidence="11">
    <location>
        <position position="268"/>
    </location>
    <ligand>
        <name>ADP</name>
        <dbReference type="ChEBI" id="CHEBI:456216"/>
    </ligand>
</feature>
<feature type="binding site" evidence="11">
    <location>
        <position position="83"/>
    </location>
    <ligand>
        <name>glycerol</name>
        <dbReference type="ChEBI" id="CHEBI:17754"/>
    </ligand>
</feature>
<keyword evidence="4 11" id="KW-0547">Nucleotide-binding</keyword>
<organism evidence="15 16">
    <name type="scientific">Alicyclobacillus cellulosilyticus</name>
    <dbReference type="NCBI Taxonomy" id="1003997"/>
    <lineage>
        <taxon>Bacteria</taxon>
        <taxon>Bacillati</taxon>
        <taxon>Bacillota</taxon>
        <taxon>Bacilli</taxon>
        <taxon>Bacillales</taxon>
        <taxon>Alicyclobacillaceae</taxon>
        <taxon>Alicyclobacillus</taxon>
    </lineage>
</organism>
<evidence type="ECO:0000256" key="7">
    <source>
        <dbReference type="ARBA" id="ARBA00022840"/>
    </source>
</evidence>
<feature type="binding site" evidence="11">
    <location>
        <position position="83"/>
    </location>
    <ligand>
        <name>sn-glycerol 3-phosphate</name>
        <dbReference type="ChEBI" id="CHEBI:57597"/>
    </ligand>
</feature>
<dbReference type="Proteomes" id="UP000637695">
    <property type="component" value="Unassembled WGS sequence"/>
</dbReference>
<dbReference type="NCBIfam" id="TIGR01311">
    <property type="entry name" value="glycerol_kin"/>
    <property type="match status" value="1"/>
</dbReference>
<evidence type="ECO:0000256" key="3">
    <source>
        <dbReference type="ARBA" id="ARBA00022679"/>
    </source>
</evidence>
<feature type="binding site" evidence="11">
    <location>
        <position position="315"/>
    </location>
    <ligand>
        <name>ATP</name>
        <dbReference type="ChEBI" id="CHEBI:30616"/>
    </ligand>
</feature>
<feature type="binding site" evidence="11">
    <location>
        <position position="13"/>
    </location>
    <ligand>
        <name>sn-glycerol 3-phosphate</name>
        <dbReference type="ChEBI" id="CHEBI:57597"/>
    </ligand>
</feature>
<dbReference type="AlphaFoldDB" id="A0A917KBD2"/>
<feature type="binding site" evidence="11">
    <location>
        <position position="268"/>
    </location>
    <ligand>
        <name>ATP</name>
        <dbReference type="ChEBI" id="CHEBI:30616"/>
    </ligand>
</feature>
<feature type="binding site" evidence="11">
    <location>
        <position position="246"/>
    </location>
    <ligand>
        <name>glycerol</name>
        <dbReference type="ChEBI" id="CHEBI:17754"/>
    </ligand>
</feature>
<evidence type="ECO:0000256" key="6">
    <source>
        <dbReference type="ARBA" id="ARBA00022798"/>
    </source>
</evidence>
<evidence type="ECO:0000256" key="11">
    <source>
        <dbReference type="HAMAP-Rule" id="MF_00186"/>
    </source>
</evidence>
<dbReference type="RefSeq" id="WP_373289422.1">
    <property type="nucleotide sequence ID" value="NZ_BMOY01000020.1"/>
</dbReference>
<evidence type="ECO:0000259" key="13">
    <source>
        <dbReference type="Pfam" id="PF00370"/>
    </source>
</evidence>
<feature type="binding site" evidence="11">
    <location>
        <position position="247"/>
    </location>
    <ligand>
        <name>glycerol</name>
        <dbReference type="ChEBI" id="CHEBI:17754"/>
    </ligand>
</feature>
<comment type="caution">
    <text evidence="15">The sequence shown here is derived from an EMBL/GenBank/DDBJ whole genome shotgun (WGS) entry which is preliminary data.</text>
</comment>
<feature type="domain" description="Carbohydrate kinase FGGY N-terminal" evidence="13">
    <location>
        <begin position="6"/>
        <end position="253"/>
    </location>
</feature>
<evidence type="ECO:0000313" key="16">
    <source>
        <dbReference type="Proteomes" id="UP000637695"/>
    </source>
</evidence>
<comment type="caution">
    <text evidence="11">Lacks conserved residue(s) required for the propagation of feature annotation.</text>
</comment>
<feature type="binding site" evidence="11">
    <location>
        <position position="14"/>
    </location>
    <ligand>
        <name>ATP</name>
        <dbReference type="ChEBI" id="CHEBI:30616"/>
    </ligand>
</feature>
<feature type="binding site" evidence="11">
    <location>
        <position position="84"/>
    </location>
    <ligand>
        <name>glycerol</name>
        <dbReference type="ChEBI" id="CHEBI:17754"/>
    </ligand>
</feature>
<accession>A0A917KBD2</accession>
<evidence type="ECO:0000256" key="1">
    <source>
        <dbReference type="ARBA" id="ARBA00005190"/>
    </source>
</evidence>
<feature type="binding site" evidence="11">
    <location>
        <position position="246"/>
    </location>
    <ligand>
        <name>sn-glycerol 3-phosphate</name>
        <dbReference type="ChEBI" id="CHEBI:57597"/>
    </ligand>
</feature>
<dbReference type="EMBL" id="BMOY01000020">
    <property type="protein sequence ID" value="GGJ06797.1"/>
    <property type="molecule type" value="Genomic_DNA"/>
</dbReference>
<keyword evidence="16" id="KW-1185">Reference proteome</keyword>
<evidence type="ECO:0000259" key="14">
    <source>
        <dbReference type="Pfam" id="PF02782"/>
    </source>
</evidence>
<feature type="binding site" evidence="11">
    <location>
        <position position="17"/>
    </location>
    <ligand>
        <name>ADP</name>
        <dbReference type="ChEBI" id="CHEBI:456216"/>
    </ligand>
</feature>
<evidence type="ECO:0000256" key="2">
    <source>
        <dbReference type="ARBA" id="ARBA00009156"/>
    </source>
</evidence>
<comment type="catalytic activity">
    <reaction evidence="8 11">
        <text>glycerol + ATP = sn-glycerol 3-phosphate + ADP + H(+)</text>
        <dbReference type="Rhea" id="RHEA:21644"/>
        <dbReference type="ChEBI" id="CHEBI:15378"/>
        <dbReference type="ChEBI" id="CHEBI:17754"/>
        <dbReference type="ChEBI" id="CHEBI:30616"/>
        <dbReference type="ChEBI" id="CHEBI:57597"/>
        <dbReference type="ChEBI" id="CHEBI:456216"/>
        <dbReference type="EC" id="2.7.1.30"/>
    </reaction>
</comment>
<keyword evidence="7 11" id="KW-0067">ATP-binding</keyword>
<keyword evidence="3 11" id="KW-0808">Transferase</keyword>
<feature type="binding site" evidence="11">
    <location>
        <position position="311"/>
    </location>
    <ligand>
        <name>ADP</name>
        <dbReference type="ChEBI" id="CHEBI:456216"/>
    </ligand>
</feature>
<dbReference type="InterPro" id="IPR005999">
    <property type="entry name" value="Glycerol_kin"/>
</dbReference>
<reference evidence="15" key="1">
    <citation type="journal article" date="2014" name="Int. J. Syst. Evol. Microbiol.">
        <title>Complete genome sequence of Corynebacterium casei LMG S-19264T (=DSM 44701T), isolated from a smear-ripened cheese.</title>
        <authorList>
            <consortium name="US DOE Joint Genome Institute (JGI-PGF)"/>
            <person name="Walter F."/>
            <person name="Albersmeier A."/>
            <person name="Kalinowski J."/>
            <person name="Ruckert C."/>
        </authorList>
    </citation>
    <scope>NUCLEOTIDE SEQUENCE</scope>
    <source>
        <strain evidence="15">JCM 18487</strain>
    </source>
</reference>
<dbReference type="GO" id="GO:0004370">
    <property type="term" value="F:glycerol kinase activity"/>
    <property type="evidence" value="ECO:0007669"/>
    <property type="project" value="UniProtKB-UniRule"/>
</dbReference>
<dbReference type="InterPro" id="IPR043129">
    <property type="entry name" value="ATPase_NBD"/>
</dbReference>
<dbReference type="FunFam" id="3.30.420.40:FF:000008">
    <property type="entry name" value="Glycerol kinase"/>
    <property type="match status" value="1"/>
</dbReference>
<feature type="binding site" evidence="11">
    <location>
        <position position="136"/>
    </location>
    <ligand>
        <name>sn-glycerol 3-phosphate</name>
        <dbReference type="ChEBI" id="CHEBI:57597"/>
    </ligand>
</feature>
<dbReference type="PANTHER" id="PTHR10196:SF69">
    <property type="entry name" value="GLYCEROL KINASE"/>
    <property type="match status" value="1"/>
</dbReference>
<feature type="binding site" evidence="11">
    <location>
        <position position="136"/>
    </location>
    <ligand>
        <name>glycerol</name>
        <dbReference type="ChEBI" id="CHEBI:17754"/>
    </ligand>
</feature>
<dbReference type="GO" id="GO:0006072">
    <property type="term" value="P:glycerol-3-phosphate metabolic process"/>
    <property type="evidence" value="ECO:0007669"/>
    <property type="project" value="InterPro"/>
</dbReference>
<evidence type="ECO:0000256" key="8">
    <source>
        <dbReference type="ARBA" id="ARBA00052101"/>
    </source>
</evidence>
<feature type="binding site" evidence="11">
    <location>
        <position position="412"/>
    </location>
    <ligand>
        <name>ATP</name>
        <dbReference type="ChEBI" id="CHEBI:30616"/>
    </ligand>
</feature>
<dbReference type="InterPro" id="IPR000577">
    <property type="entry name" value="Carb_kinase_FGGY"/>
</dbReference>
<keyword evidence="5 11" id="KW-0418">Kinase</keyword>
<keyword evidence="6 11" id="KW-0319">Glycerol metabolism</keyword>
<sequence length="499" mass="54573">MRERFVMAVDQGTTSTRAVLVDRHGTIRGMAQEELRQYYPQPGWVEHDPVEIWESTLRVMRTVLAQTGTDASQVAALGLTNQRETTVVWERATGRPLYRAVVWQSRQTADLCQKLQQTPGVPELVRARTGLVIDAYFSATKIRWLLDHVPGAQARAEAGELLFGTIDAWLLWNLTGGRVHATDVTNASRTMLYNIRDLRWDDDLLRLLAIPAPMLPKVCPTSGFFGELDPRWLDGARIPVAGMAGDQHAALFGQHCFTPGTAKNTYGTGCFLLMQTGAQPVWSRHGLLTTVAWAIGDAVEYALEGSVFVAGAAVQWLRDELGLIATAAETEALAQSVASTGGVYVVPAFAGLGAPYWDMDARGAVFGLTRGTSRAHLVRAVLESLAYQTRDVLEAMVKDAGIALQRLRVDGGAAANNFLMQFQADILGVPVERPVHAETTVLGAAFFAGLAVGFWQSRDEIASLGGTERVFLPQMPSAERERLYRGWLDAVSRTRSVRP</sequence>
<comment type="activity regulation">
    <text evidence="11">Activated by phosphorylation and inhibited by fructose 1,6-bisphosphate (FBP).</text>
</comment>
<evidence type="ECO:0000256" key="5">
    <source>
        <dbReference type="ARBA" id="ARBA00022777"/>
    </source>
</evidence>
<dbReference type="PROSITE" id="PS00445">
    <property type="entry name" value="FGGY_KINASES_2"/>
    <property type="match status" value="1"/>
</dbReference>
<dbReference type="HAMAP" id="MF_00186">
    <property type="entry name" value="Glycerol_kin"/>
    <property type="match status" value="1"/>
</dbReference>
<evidence type="ECO:0000256" key="12">
    <source>
        <dbReference type="RuleBase" id="RU003733"/>
    </source>
</evidence>
<dbReference type="NCBIfam" id="NF000756">
    <property type="entry name" value="PRK00047.1"/>
    <property type="match status" value="1"/>
</dbReference>
<dbReference type="Pfam" id="PF00370">
    <property type="entry name" value="FGGY_N"/>
    <property type="match status" value="1"/>
</dbReference>
<feature type="domain" description="Carbohydrate kinase FGGY C-terminal" evidence="14">
    <location>
        <begin position="263"/>
        <end position="451"/>
    </location>
</feature>
<feature type="binding site" evidence="11">
    <location>
        <position position="13"/>
    </location>
    <ligand>
        <name>ATP</name>
        <dbReference type="ChEBI" id="CHEBI:30616"/>
    </ligand>
</feature>
<dbReference type="PIRSF" id="PIRSF000538">
    <property type="entry name" value="GlpK"/>
    <property type="match status" value="1"/>
</dbReference>
<feature type="binding site" evidence="11">
    <location>
        <position position="84"/>
    </location>
    <ligand>
        <name>sn-glycerol 3-phosphate</name>
        <dbReference type="ChEBI" id="CHEBI:57597"/>
    </ligand>
</feature>
<dbReference type="PANTHER" id="PTHR10196">
    <property type="entry name" value="SUGAR KINASE"/>
    <property type="match status" value="1"/>
</dbReference>
<dbReference type="InterPro" id="IPR018485">
    <property type="entry name" value="FGGY_C"/>
</dbReference>
<comment type="pathway">
    <text evidence="1 11">Polyol metabolism; glycerol degradation via glycerol kinase pathway; sn-glycerol 3-phosphate from glycerol: step 1/1.</text>
</comment>
<feature type="binding site" evidence="11">
    <location>
        <position position="15"/>
    </location>
    <ligand>
        <name>ATP</name>
        <dbReference type="ChEBI" id="CHEBI:30616"/>
    </ligand>
</feature>
<dbReference type="PROSITE" id="PS00933">
    <property type="entry name" value="FGGY_KINASES_1"/>
    <property type="match status" value="1"/>
</dbReference>
<protein>
    <recommendedName>
        <fullName evidence="11">Glycerol kinase</fullName>
        <ecNumber evidence="11">2.7.1.30</ecNumber>
    </recommendedName>
    <alternativeName>
        <fullName evidence="11">ATP:glycerol 3-phosphotransferase</fullName>
    </alternativeName>
    <alternativeName>
        <fullName evidence="11">Glycerokinase</fullName>
        <shortName evidence="11">GK</shortName>
    </alternativeName>
</protein>
<dbReference type="GO" id="GO:0005829">
    <property type="term" value="C:cytosol"/>
    <property type="evidence" value="ECO:0007669"/>
    <property type="project" value="TreeGrafter"/>
</dbReference>
<dbReference type="GO" id="GO:0005524">
    <property type="term" value="F:ATP binding"/>
    <property type="evidence" value="ECO:0007669"/>
    <property type="project" value="UniProtKB-UniRule"/>
</dbReference>
<dbReference type="InterPro" id="IPR018483">
    <property type="entry name" value="Carb_kinase_FGGY_CS"/>
</dbReference>
<dbReference type="SUPFAM" id="SSF53067">
    <property type="entry name" value="Actin-like ATPase domain"/>
    <property type="match status" value="2"/>
</dbReference>
<dbReference type="InterPro" id="IPR018484">
    <property type="entry name" value="FGGY_N"/>
</dbReference>
<evidence type="ECO:0000256" key="10">
    <source>
        <dbReference type="ARBA" id="ARBA00063665"/>
    </source>
</evidence>
<feature type="binding site" evidence="11">
    <location>
        <position position="416"/>
    </location>
    <ligand>
        <name>ADP</name>
        <dbReference type="ChEBI" id="CHEBI:456216"/>
    </ligand>
</feature>
<evidence type="ECO:0000313" key="15">
    <source>
        <dbReference type="EMBL" id="GGJ06797.1"/>
    </source>
</evidence>
<feature type="binding site" evidence="11">
    <location>
        <position position="13"/>
    </location>
    <ligand>
        <name>ADP</name>
        <dbReference type="ChEBI" id="CHEBI:456216"/>
    </ligand>
</feature>
<feature type="binding site" evidence="11">
    <location>
        <position position="311"/>
    </location>
    <ligand>
        <name>ATP</name>
        <dbReference type="ChEBI" id="CHEBI:30616"/>
    </ligand>
</feature>
<comment type="similarity">
    <text evidence="2 11 12">Belongs to the FGGY kinase family.</text>
</comment>
<dbReference type="GO" id="GO:0019563">
    <property type="term" value="P:glycerol catabolic process"/>
    <property type="evidence" value="ECO:0007669"/>
    <property type="project" value="UniProtKB-UniRule"/>
</dbReference>
<dbReference type="Pfam" id="PF02782">
    <property type="entry name" value="FGGY_C"/>
    <property type="match status" value="1"/>
</dbReference>
<comment type="subunit">
    <text evidence="10 11">Homotetramer and homodimer (in equilibrium).</text>
</comment>
<dbReference type="EC" id="2.7.1.30" evidence="11"/>
<comment type="function">
    <text evidence="9 11">Key enzyme in the regulation of glycerol uptake and metabolism. Catalyzes the phosphorylation of glycerol to yield sn-glycerol 3-phosphate.</text>
</comment>
<evidence type="ECO:0000256" key="9">
    <source>
        <dbReference type="ARBA" id="ARBA00054633"/>
    </source>
</evidence>
<gene>
    <name evidence="15" type="primary">glpK2</name>
    <name evidence="11" type="synonym">glpK</name>
    <name evidence="15" type="ORF">GCM10010885_14900</name>
</gene>
<dbReference type="FunFam" id="3.30.420.40:FF:000007">
    <property type="entry name" value="Glycerol kinase"/>
    <property type="match status" value="1"/>
</dbReference>
<evidence type="ECO:0000256" key="4">
    <source>
        <dbReference type="ARBA" id="ARBA00022741"/>
    </source>
</evidence>
<dbReference type="Gene3D" id="3.30.420.40">
    <property type="match status" value="2"/>
</dbReference>
<dbReference type="CDD" id="cd07786">
    <property type="entry name" value="FGGY_EcGK_like"/>
    <property type="match status" value="1"/>
</dbReference>
<feature type="binding site" evidence="11">
    <location>
        <position position="412"/>
    </location>
    <ligand>
        <name>ADP</name>
        <dbReference type="ChEBI" id="CHEBI:456216"/>
    </ligand>
</feature>
<name>A0A917KBD2_9BACL</name>
<proteinExistence type="inferred from homology"/>
<reference evidence="15" key="2">
    <citation type="submission" date="2020-09" db="EMBL/GenBank/DDBJ databases">
        <authorList>
            <person name="Sun Q."/>
            <person name="Ohkuma M."/>
        </authorList>
    </citation>
    <scope>NUCLEOTIDE SEQUENCE</scope>
    <source>
        <strain evidence="15">JCM 18487</strain>
    </source>
</reference>